<name>A0A0D7AT89_9AGAR</name>
<proteinExistence type="predicted"/>
<dbReference type="AlphaFoldDB" id="A0A0D7AT89"/>
<gene>
    <name evidence="1" type="ORF">CYLTODRAFT_478618</name>
</gene>
<keyword evidence="2" id="KW-1185">Reference proteome</keyword>
<dbReference type="EMBL" id="KN880945">
    <property type="protein sequence ID" value="KIY61432.1"/>
    <property type="molecule type" value="Genomic_DNA"/>
</dbReference>
<accession>A0A0D7AT89</accession>
<dbReference type="Proteomes" id="UP000054007">
    <property type="component" value="Unassembled WGS sequence"/>
</dbReference>
<sequence>MKSFLGTLDKPSLSLTPQRTLALLRQDPTMGIFLHTLRLHVLPTTRINKDDIRDILALAPTVQHFQLKLNCSYRALRSMGFNVPPSFTQLVTLDCNIPHPQLCKLLMLGMERIQHIKIGLCGHPCSVRCALEDLLLCTFATPTGGKVEGPAYAAAIIAISYTGIDVGDFDAHSAVDRAGHKLELEPPRLKTLTLSTTHFRPEILQPYKNSRGLEHLNIVSDYVPNSDTLFEDLQEWRQVVDTLPSLRSMRVNVGEKSLSYSDSYLWAYATRVADVEVNTWRFSNEGDGCDVVV</sequence>
<organism evidence="1 2">
    <name type="scientific">Cylindrobasidium torrendii FP15055 ss-10</name>
    <dbReference type="NCBI Taxonomy" id="1314674"/>
    <lineage>
        <taxon>Eukaryota</taxon>
        <taxon>Fungi</taxon>
        <taxon>Dikarya</taxon>
        <taxon>Basidiomycota</taxon>
        <taxon>Agaricomycotina</taxon>
        <taxon>Agaricomycetes</taxon>
        <taxon>Agaricomycetidae</taxon>
        <taxon>Agaricales</taxon>
        <taxon>Marasmiineae</taxon>
        <taxon>Physalacriaceae</taxon>
        <taxon>Cylindrobasidium</taxon>
    </lineage>
</organism>
<evidence type="ECO:0000313" key="2">
    <source>
        <dbReference type="Proteomes" id="UP000054007"/>
    </source>
</evidence>
<reference evidence="1 2" key="1">
    <citation type="journal article" date="2015" name="Fungal Genet. Biol.">
        <title>Evolution of novel wood decay mechanisms in Agaricales revealed by the genome sequences of Fistulina hepatica and Cylindrobasidium torrendii.</title>
        <authorList>
            <person name="Floudas D."/>
            <person name="Held B.W."/>
            <person name="Riley R."/>
            <person name="Nagy L.G."/>
            <person name="Koehler G."/>
            <person name="Ransdell A.S."/>
            <person name="Younus H."/>
            <person name="Chow J."/>
            <person name="Chiniquy J."/>
            <person name="Lipzen A."/>
            <person name="Tritt A."/>
            <person name="Sun H."/>
            <person name="Haridas S."/>
            <person name="LaButti K."/>
            <person name="Ohm R.A."/>
            <person name="Kues U."/>
            <person name="Blanchette R.A."/>
            <person name="Grigoriev I.V."/>
            <person name="Minto R.E."/>
            <person name="Hibbett D.S."/>
        </authorList>
    </citation>
    <scope>NUCLEOTIDE SEQUENCE [LARGE SCALE GENOMIC DNA]</scope>
    <source>
        <strain evidence="1 2">FP15055 ss-10</strain>
    </source>
</reference>
<evidence type="ECO:0000313" key="1">
    <source>
        <dbReference type="EMBL" id="KIY61432.1"/>
    </source>
</evidence>
<protein>
    <submittedName>
        <fullName evidence="1">Uncharacterized protein</fullName>
    </submittedName>
</protein>